<dbReference type="Proteomes" id="UP000001197">
    <property type="component" value="Chromosome 1"/>
</dbReference>
<accession>B2AB35</accession>
<evidence type="ECO:0000313" key="2">
    <source>
        <dbReference type="EMBL" id="CAP60297.1"/>
    </source>
</evidence>
<dbReference type="HOGENOM" id="CLU_1220130_0_0_1"/>
<keyword evidence="4" id="KW-1185">Reference proteome</keyword>
<reference evidence="2" key="2">
    <citation type="submission" date="2008-07" db="EMBL/GenBank/DDBJ databases">
        <authorList>
            <person name="Genoscope - CEA"/>
        </authorList>
    </citation>
    <scope>NUCLEOTIDE SEQUENCE</scope>
    <source>
        <strain evidence="2">S mat+</strain>
    </source>
</reference>
<reference evidence="2 4" key="1">
    <citation type="journal article" date="2008" name="Genome Biol.">
        <title>The genome sequence of the model ascomycete fungus Podospora anserina.</title>
        <authorList>
            <person name="Espagne E."/>
            <person name="Lespinet O."/>
            <person name="Malagnac F."/>
            <person name="Da Silva C."/>
            <person name="Jaillon O."/>
            <person name="Porcel B.M."/>
            <person name="Couloux A."/>
            <person name="Aury J.-M."/>
            <person name="Segurens B."/>
            <person name="Poulain J."/>
            <person name="Anthouard V."/>
            <person name="Grossetete S."/>
            <person name="Khalili H."/>
            <person name="Coppin E."/>
            <person name="Dequard-Chablat M."/>
            <person name="Picard M."/>
            <person name="Contamine V."/>
            <person name="Arnaise S."/>
            <person name="Bourdais A."/>
            <person name="Berteaux-Lecellier V."/>
            <person name="Gautheret D."/>
            <person name="de Vries R.P."/>
            <person name="Battaglia E."/>
            <person name="Coutinho P.M."/>
            <person name="Danchin E.G.J."/>
            <person name="Henrissat B."/>
            <person name="El Khoury R."/>
            <person name="Sainsard-Chanet A."/>
            <person name="Boivin A."/>
            <person name="Pinan-Lucarre B."/>
            <person name="Sellem C.H."/>
            <person name="Debuchy R."/>
            <person name="Wincker P."/>
            <person name="Weissenbach J."/>
            <person name="Silar P."/>
        </authorList>
    </citation>
    <scope>NUCLEOTIDE SEQUENCE [LARGE SCALE GENOMIC DNA]</scope>
    <source>
        <strain evidence="4">S / ATCC MYA-4624 / DSM 980 / FGSC 10383</strain>
        <strain evidence="2">S mat+</strain>
    </source>
</reference>
<sequence length="227" mass="25897">MIALRTTARVPMNLSCRKSLLMVIRMEQAFLSKELPASRGQLGTRNVDLNNLESTAKALPWSVLTAKKPESRTRLRFARLALKELEFQADKLSGAQPGSTKEWGPVISDAQPPIPPPHHYTTQGPPPRGIPGGPRRQDRSRGATRAQRYRFFTEQSRDAGQAEVMPSVEGREESTFEQLEKNDMLLQARNKQDMVLFGAHDMRNVFDMDREKRRPENWEEDINDLPY</sequence>
<gene>
    <name evidence="2" type="ORF">PODANS_1_6013</name>
</gene>
<reference evidence="3" key="4">
    <citation type="submission" date="2015-04" db="EMBL/GenBank/DDBJ databases">
        <title>Maintaining two mating types: Structure of the mating type locus and its role in heterokaryosis in Podospora anserina.</title>
        <authorList>
            <person name="Grognet P."/>
            <person name="Bidard F."/>
            <person name="Kuchly C."/>
            <person name="Chan Ho Tong L."/>
            <person name="Coppin E."/>
            <person name="Ait Benkhali J."/>
            <person name="Couloux A."/>
            <person name="Wincker P."/>
            <person name="Debuchy R."/>
            <person name="Silar P."/>
        </authorList>
    </citation>
    <scope>NUCLEOTIDE SEQUENCE</scope>
</reference>
<evidence type="ECO:0000256" key="1">
    <source>
        <dbReference type="SAM" id="MobiDB-lite"/>
    </source>
</evidence>
<protein>
    <submittedName>
        <fullName evidence="2">Podospora anserina S mat+ genomic DNA chromosome 1, supercontig 1</fullName>
    </submittedName>
</protein>
<feature type="compositionally biased region" description="Pro residues" evidence="1">
    <location>
        <begin position="112"/>
        <end position="129"/>
    </location>
</feature>
<dbReference type="VEuPathDB" id="FungiDB:PODANS_1_6013"/>
<evidence type="ECO:0000313" key="3">
    <source>
        <dbReference type="EMBL" id="CDP22935.1"/>
    </source>
</evidence>
<evidence type="ECO:0000313" key="4">
    <source>
        <dbReference type="Proteomes" id="UP000001197"/>
    </source>
</evidence>
<dbReference type="GeneID" id="6197531"/>
<proteinExistence type="predicted"/>
<organism evidence="2">
    <name type="scientific">Podospora anserina (strain S / ATCC MYA-4624 / DSM 980 / FGSC 10383)</name>
    <name type="common">Pleurage anserina</name>
    <dbReference type="NCBI Taxonomy" id="515849"/>
    <lineage>
        <taxon>Eukaryota</taxon>
        <taxon>Fungi</taxon>
        <taxon>Dikarya</taxon>
        <taxon>Ascomycota</taxon>
        <taxon>Pezizomycotina</taxon>
        <taxon>Sordariomycetes</taxon>
        <taxon>Sordariomycetidae</taxon>
        <taxon>Sordariales</taxon>
        <taxon>Podosporaceae</taxon>
        <taxon>Podospora</taxon>
        <taxon>Podospora anserina</taxon>
    </lineage>
</organism>
<name>B2AB35_PODAN</name>
<dbReference type="AlphaFoldDB" id="B2AB35"/>
<dbReference type="KEGG" id="pan:PODANSg09864"/>
<feature type="region of interest" description="Disordered" evidence="1">
    <location>
        <begin position="94"/>
        <end position="144"/>
    </location>
</feature>
<dbReference type="EMBL" id="CU633438">
    <property type="protein sequence ID" value="CAP60297.1"/>
    <property type="molecule type" value="Genomic_DNA"/>
</dbReference>
<dbReference type="EMBL" id="FO904936">
    <property type="protein sequence ID" value="CDP22935.1"/>
    <property type="molecule type" value="Genomic_DNA"/>
</dbReference>
<dbReference type="RefSeq" id="XP_001912815.1">
    <property type="nucleotide sequence ID" value="XM_001912780.1"/>
</dbReference>
<reference evidence="4" key="3">
    <citation type="journal article" date="2014" name="Genetics">
        <title>Maintaining two mating types: Structure of the mating type locus and its role in heterokaryosis in Podospora anserina.</title>
        <authorList>
            <person name="Grognet P."/>
            <person name="Bidard F."/>
            <person name="Kuchly C."/>
            <person name="Tong L.C.H."/>
            <person name="Coppin E."/>
            <person name="Benkhali J.A."/>
            <person name="Couloux A."/>
            <person name="Wincker P."/>
            <person name="Debuchy R."/>
            <person name="Silar P."/>
        </authorList>
    </citation>
    <scope>GENOME REANNOTATION</scope>
    <source>
        <strain evidence="4">S / ATCC MYA-4624 / DSM 980 / FGSC 10383</strain>
    </source>
</reference>